<feature type="compositionally biased region" description="Acidic residues" evidence="3">
    <location>
        <begin position="101"/>
        <end position="134"/>
    </location>
</feature>
<feature type="compositionally biased region" description="Basic and acidic residues" evidence="3">
    <location>
        <begin position="470"/>
        <end position="479"/>
    </location>
</feature>
<feature type="region of interest" description="Disordered" evidence="3">
    <location>
        <begin position="327"/>
        <end position="349"/>
    </location>
</feature>
<dbReference type="InterPro" id="IPR051831">
    <property type="entry name" value="Bromodomain_contain_prot"/>
</dbReference>
<feature type="compositionally biased region" description="Basic and acidic residues" evidence="3">
    <location>
        <begin position="711"/>
        <end position="722"/>
    </location>
</feature>
<accession>I2FXK6</accession>
<feature type="compositionally biased region" description="Basic and acidic residues" evidence="3">
    <location>
        <begin position="1"/>
        <end position="20"/>
    </location>
</feature>
<dbReference type="HOGENOM" id="CLU_002611_0_0_1"/>
<feature type="region of interest" description="Disordered" evidence="3">
    <location>
        <begin position="526"/>
        <end position="570"/>
    </location>
</feature>
<feature type="region of interest" description="Disordered" evidence="3">
    <location>
        <begin position="1010"/>
        <end position="1053"/>
    </location>
</feature>
<evidence type="ECO:0000313" key="5">
    <source>
        <dbReference type="EMBL" id="CCF51649.1"/>
    </source>
</evidence>
<dbReference type="eggNOG" id="KOG1828">
    <property type="taxonomic scope" value="Eukaryota"/>
</dbReference>
<keyword evidence="1 2" id="KW-0103">Bromodomain</keyword>
<dbReference type="PROSITE" id="PS50014">
    <property type="entry name" value="BROMODOMAIN_2"/>
    <property type="match status" value="1"/>
</dbReference>
<dbReference type="OMA" id="MWRDTTE"/>
<evidence type="ECO:0000256" key="1">
    <source>
        <dbReference type="ARBA" id="ARBA00023117"/>
    </source>
</evidence>
<dbReference type="InterPro" id="IPR036427">
    <property type="entry name" value="Bromodomain-like_sf"/>
</dbReference>
<feature type="region of interest" description="Disordered" evidence="3">
    <location>
        <begin position="434"/>
        <end position="514"/>
    </location>
</feature>
<dbReference type="SMART" id="SM00297">
    <property type="entry name" value="BROMO"/>
    <property type="match status" value="1"/>
</dbReference>
<feature type="compositionally biased region" description="Basic and acidic residues" evidence="3">
    <location>
        <begin position="671"/>
        <end position="699"/>
    </location>
</feature>
<dbReference type="Proteomes" id="UP000006174">
    <property type="component" value="Unassembled WGS sequence"/>
</dbReference>
<dbReference type="PRINTS" id="PR00503">
    <property type="entry name" value="BROMODOMAIN"/>
</dbReference>
<feature type="region of interest" description="Disordered" evidence="3">
    <location>
        <begin position="665"/>
        <end position="746"/>
    </location>
</feature>
<dbReference type="OrthoDB" id="21449at2759"/>
<evidence type="ECO:0000256" key="2">
    <source>
        <dbReference type="PROSITE-ProRule" id="PRU00035"/>
    </source>
</evidence>
<dbReference type="EMBL" id="CAGI01000166">
    <property type="protein sequence ID" value="CCF51649.1"/>
    <property type="molecule type" value="Genomic_DNA"/>
</dbReference>
<feature type="compositionally biased region" description="Low complexity" evidence="3">
    <location>
        <begin position="1179"/>
        <end position="1196"/>
    </location>
</feature>
<dbReference type="GO" id="GO:0006325">
    <property type="term" value="P:chromatin organization"/>
    <property type="evidence" value="ECO:0007669"/>
    <property type="project" value="UniProtKB-ARBA"/>
</dbReference>
<feature type="compositionally biased region" description="Acidic residues" evidence="3">
    <location>
        <begin position="76"/>
        <end position="92"/>
    </location>
</feature>
<protein>
    <recommendedName>
        <fullName evidence="4">Bromo domain-containing protein</fullName>
    </recommendedName>
</protein>
<dbReference type="AlphaFoldDB" id="I2FXK6"/>
<proteinExistence type="predicted"/>
<dbReference type="PANTHER" id="PTHR22881:SF27">
    <property type="entry name" value="BROMODOMAIN CONTAINING 7_9"/>
    <property type="match status" value="1"/>
</dbReference>
<organism evidence="5 6">
    <name type="scientific">Ustilago hordei</name>
    <name type="common">Barley covered smut fungus</name>
    <dbReference type="NCBI Taxonomy" id="120017"/>
    <lineage>
        <taxon>Eukaryota</taxon>
        <taxon>Fungi</taxon>
        <taxon>Dikarya</taxon>
        <taxon>Basidiomycota</taxon>
        <taxon>Ustilaginomycotina</taxon>
        <taxon>Ustilaginomycetes</taxon>
        <taxon>Ustilaginales</taxon>
        <taxon>Ustilaginaceae</taxon>
        <taxon>Ustilago</taxon>
    </lineage>
</organism>
<feature type="compositionally biased region" description="Acidic residues" evidence="3">
    <location>
        <begin position="701"/>
        <end position="710"/>
    </location>
</feature>
<dbReference type="Pfam" id="PF00439">
    <property type="entry name" value="Bromodomain"/>
    <property type="match status" value="1"/>
</dbReference>
<evidence type="ECO:0000313" key="6">
    <source>
        <dbReference type="Proteomes" id="UP000006174"/>
    </source>
</evidence>
<dbReference type="PANTHER" id="PTHR22881">
    <property type="entry name" value="BROMODOMAIN CONTAINING PROTEIN"/>
    <property type="match status" value="1"/>
</dbReference>
<feature type="compositionally biased region" description="Polar residues" evidence="3">
    <location>
        <begin position="33"/>
        <end position="45"/>
    </location>
</feature>
<evidence type="ECO:0000256" key="3">
    <source>
        <dbReference type="SAM" id="MobiDB-lite"/>
    </source>
</evidence>
<evidence type="ECO:0000259" key="4">
    <source>
        <dbReference type="PROSITE" id="PS50014"/>
    </source>
</evidence>
<dbReference type="Gene3D" id="1.20.920.10">
    <property type="entry name" value="Bromodomain-like"/>
    <property type="match status" value="1"/>
</dbReference>
<feature type="compositionally biased region" description="Low complexity" evidence="3">
    <location>
        <begin position="327"/>
        <end position="336"/>
    </location>
</feature>
<keyword evidence="6" id="KW-1185">Reference proteome</keyword>
<dbReference type="CDD" id="cd04369">
    <property type="entry name" value="Bromodomain"/>
    <property type="match status" value="1"/>
</dbReference>
<dbReference type="InterPro" id="IPR001487">
    <property type="entry name" value="Bromodomain"/>
</dbReference>
<feature type="region of interest" description="Disordered" evidence="3">
    <location>
        <begin position="1168"/>
        <end position="1198"/>
    </location>
</feature>
<comment type="caution">
    <text evidence="5">The sequence shown here is derived from an EMBL/GenBank/DDBJ whole genome shotgun (WGS) entry which is preliminary data.</text>
</comment>
<feature type="compositionally biased region" description="Polar residues" evidence="3">
    <location>
        <begin position="492"/>
        <end position="510"/>
    </location>
</feature>
<gene>
    <name evidence="5" type="ORF">UHOR_08385</name>
</gene>
<dbReference type="STRING" id="1128400.I2FXK6"/>
<reference evidence="5 6" key="1">
    <citation type="journal article" date="2012" name="Plant Cell">
        <title>Genome comparison of barley and maize smut fungi reveals targeted loss of RNA silencing components and species-specific presence of transposable elements.</title>
        <authorList>
            <person name="Laurie J.D."/>
            <person name="Ali S."/>
            <person name="Linning R."/>
            <person name="Mannhaupt G."/>
            <person name="Wong P."/>
            <person name="Gueldener U."/>
            <person name="Muensterkoetter M."/>
            <person name="Moore R."/>
            <person name="Kahmann R."/>
            <person name="Bakkeren G."/>
            <person name="Schirawski J."/>
        </authorList>
    </citation>
    <scope>NUCLEOTIDE SEQUENCE [LARGE SCALE GENOMIC DNA]</scope>
    <source>
        <strain evidence="6">Uh4875-4</strain>
    </source>
</reference>
<dbReference type="SUPFAM" id="SSF47370">
    <property type="entry name" value="Bromodomain"/>
    <property type="match status" value="1"/>
</dbReference>
<feature type="region of interest" description="Disordered" evidence="3">
    <location>
        <begin position="1"/>
        <end position="197"/>
    </location>
</feature>
<feature type="domain" description="Bromo" evidence="4">
    <location>
        <begin position="212"/>
        <end position="282"/>
    </location>
</feature>
<name>I2FXK6_USTHO</name>
<sequence length="1241" mass="133901">MSQHRRGADSHPDEPPEKRRTLQIKLGRPRPQTDLQQPEQASPSLNRAIRISLKRKPSIPESHATRPRFAAAVAYQDDEGDNNDKGDDDEEQQVNTGATSDQEDEHDEDGHDDQEDEEDEGKDGEEGDEDDADGDRDGTDGKQDVGTGEGDGGLDNNATDANGGATSPRVRGKNGAFRRTSGSSSNPSRRPIKRLRSKGLYEALPKLIENLQRRDSYKFFCEPVNPDNVPGYTDVIKTPMDFGTMQRKVDDRLYSHMDEFRVDFQLVILNAQTFNPEGTLYYNEAKRIGTWGNRAIEREGMAVNDNGRAGVKGDEIRRQKRLARDAVASSSAAVMSPDTPAGETSGRRQLRVSTLQQQQALDDGSQMIHVSTPSGIDGVSGDLYTRSAARGSHFAFSAGVEAIMEAARVPSHARQRAAVALGLVGGTLTREDSVQPGYGVKGEGDVEMDLDDEDDMDVSDEEGGRASVARGRESRERSVTVDGPAGSISRRFGSSQPGGTPSTPMGQRQPSPDALRKRLAAVRGTPIQALASPIGPNATAGGTSRASKHAKGKQRLGAPGTPKRLLARTGNIGPATPLSGIGASTGAVTDPAAAAAAAAAQVMANVSQTHLQPGIANYSFDDDGSINPEDIDDLQTFLTLHHSDRHVLMPTIESLHPIPFIPSDYAGSGVGDKDKDQDKDKDKYGKEKDKEKAKDKGAGADDGDDDDEDGKGEGREKGDKDPLSTLPPARPGAPDPLYSAIAPEPEPFQCNFSHDVDALPPHFRNLPFYTPSLRAEINMAKPTETQKDRQAEVPCSWSNPAYIEALKNDKRPKKQKDKERERERETLEDWSYFRPILTRLLEITDLGPYSALVPTAKINARDAGITKSKAAEQIEAPSGTGLATTLLAEDGIEAIKVELKRKRQGLTLPEQLLDRYIQAARNGDAKAGKELLTVEQRQDASRILSDMVYAGVVGNAYIRSVGEFVGGAMHHAMLLDGADDEEEHQAAAAERQLLIAAVLGQAREEIDIPEPTAASRRGPFMWRDTTEEPGGGTGTPLVAPNDGDQDQQQGRASTAHTTAIGTPAVAGIEEVKPAISGLLEELDVVEKQLAPLPKPLAQMVEEEIIRPITGNTLDVLHLVAVYLKTQGSEALDVEEVEARLLKEQATRHKVEGLDPSLLADNTGKKSEVAVTMTPPPPAAAAAAQSQSQSQSQPQPQVDIPLPFTAETEWLKDQPELTRLLDEARQDVDSLGSIVNYIIQSA</sequence>
<feature type="compositionally biased region" description="Acidic residues" evidence="3">
    <location>
        <begin position="445"/>
        <end position="461"/>
    </location>
</feature>